<dbReference type="Proteomes" id="UP000242662">
    <property type="component" value="Unassembled WGS sequence"/>
</dbReference>
<evidence type="ECO:0000313" key="1">
    <source>
        <dbReference type="EMBL" id="SDB83611.1"/>
    </source>
</evidence>
<dbReference type="STRING" id="1464122.SAMN05421737_101301"/>
<name>A0A1G6GNP4_9BACI</name>
<keyword evidence="2" id="KW-1185">Reference proteome</keyword>
<dbReference type="EMBL" id="FMYM01000001">
    <property type="protein sequence ID" value="SDB83611.1"/>
    <property type="molecule type" value="Genomic_DNA"/>
</dbReference>
<evidence type="ECO:0000313" key="2">
    <source>
        <dbReference type="Proteomes" id="UP000242662"/>
    </source>
</evidence>
<dbReference type="AlphaFoldDB" id="A0A1G6GNP4"/>
<protein>
    <submittedName>
        <fullName evidence="1">Uncharacterized protein</fullName>
    </submittedName>
</protein>
<reference evidence="2" key="1">
    <citation type="submission" date="2016-09" db="EMBL/GenBank/DDBJ databases">
        <authorList>
            <person name="Varghese N."/>
            <person name="Submissions S."/>
        </authorList>
    </citation>
    <scope>NUCLEOTIDE SEQUENCE [LARGE SCALE GENOMIC DNA]</scope>
    <source>
        <strain evidence="2">25nlg</strain>
    </source>
</reference>
<proteinExistence type="predicted"/>
<accession>A0A1G6GNP4</accession>
<gene>
    <name evidence="1" type="ORF">SAMN05421737_101301</name>
</gene>
<sequence length="38" mass="3813">MKRLLLIATIGIIVVIGSAPANAEVEPTGPGRPGSEAI</sequence>
<organism evidence="1 2">
    <name type="scientific">Shouchella lonarensis</name>
    <dbReference type="NCBI Taxonomy" id="1464122"/>
    <lineage>
        <taxon>Bacteria</taxon>
        <taxon>Bacillati</taxon>
        <taxon>Bacillota</taxon>
        <taxon>Bacilli</taxon>
        <taxon>Bacillales</taxon>
        <taxon>Bacillaceae</taxon>
        <taxon>Shouchella</taxon>
    </lineage>
</organism>